<sequence length="81" mass="8300">MGSNRPTAGGMGDGNRVRQQPCRRRHGRPEPVAAAPGNVSGCAQAQRRGCVGSNRTTASGTDDGTRAGNSRVAGGMGHQNR</sequence>
<protein>
    <submittedName>
        <fullName evidence="2">Uncharacterized protein</fullName>
    </submittedName>
</protein>
<organism evidence="2 3">
    <name type="scientific">Acrocarpospora phusangensis</name>
    <dbReference type="NCBI Taxonomy" id="1070424"/>
    <lineage>
        <taxon>Bacteria</taxon>
        <taxon>Bacillati</taxon>
        <taxon>Actinomycetota</taxon>
        <taxon>Actinomycetes</taxon>
        <taxon>Streptosporangiales</taxon>
        <taxon>Streptosporangiaceae</taxon>
        <taxon>Acrocarpospora</taxon>
    </lineage>
</organism>
<reference evidence="2" key="1">
    <citation type="submission" date="2021-01" db="EMBL/GenBank/DDBJ databases">
        <title>Whole genome shotgun sequence of Acrocarpospora phusangensis NBRC 108782.</title>
        <authorList>
            <person name="Komaki H."/>
            <person name="Tamura T."/>
        </authorList>
    </citation>
    <scope>NUCLEOTIDE SEQUENCE</scope>
    <source>
        <strain evidence="2">NBRC 108782</strain>
    </source>
</reference>
<evidence type="ECO:0000313" key="2">
    <source>
        <dbReference type="EMBL" id="GIH27430.1"/>
    </source>
</evidence>
<proteinExistence type="predicted"/>
<feature type="compositionally biased region" description="Polar residues" evidence="1">
    <location>
        <begin position="53"/>
        <end position="62"/>
    </location>
</feature>
<gene>
    <name evidence="2" type="ORF">Aph01nite_57400</name>
</gene>
<evidence type="ECO:0000313" key="3">
    <source>
        <dbReference type="Proteomes" id="UP000640052"/>
    </source>
</evidence>
<dbReference type="Proteomes" id="UP000640052">
    <property type="component" value="Unassembled WGS sequence"/>
</dbReference>
<comment type="caution">
    <text evidence="2">The sequence shown here is derived from an EMBL/GenBank/DDBJ whole genome shotgun (WGS) entry which is preliminary data.</text>
</comment>
<feature type="region of interest" description="Disordered" evidence="1">
    <location>
        <begin position="1"/>
        <end position="81"/>
    </location>
</feature>
<dbReference type="AlphaFoldDB" id="A0A919QJE2"/>
<accession>A0A919QJE2</accession>
<keyword evidence="3" id="KW-1185">Reference proteome</keyword>
<dbReference type="EMBL" id="BOOA01000055">
    <property type="protein sequence ID" value="GIH27430.1"/>
    <property type="molecule type" value="Genomic_DNA"/>
</dbReference>
<evidence type="ECO:0000256" key="1">
    <source>
        <dbReference type="SAM" id="MobiDB-lite"/>
    </source>
</evidence>
<name>A0A919QJE2_9ACTN</name>